<feature type="binding site" evidence="8">
    <location>
        <position position="47"/>
    </location>
    <ligand>
        <name>FMN</name>
        <dbReference type="ChEBI" id="CHEBI:58210"/>
        <note>ligand shared between dimeric partners</note>
    </ligand>
</feature>
<sequence length="196" mass="21893">MTTENRQGDEFVELMSQRRSHPRVEEPAPSDDLMQVIFAASLRAPDHMHLRPWRFLVIRGDDRQYLADLFVKDCQERNGNADPTTLEDVKKKAYRAPLIVVGITSYKSHDKVPEIEQALATGGVLNNIGMAIYAHGFGSVWRTGGYASSSIVKEGLGVSSTEEIVGYLYIGTPTNANRPLKPIETSDFIMAWPNKK</sequence>
<evidence type="ECO:0000256" key="8">
    <source>
        <dbReference type="PIRSR" id="PIRSR000232-1"/>
    </source>
</evidence>
<dbReference type="CDD" id="cd02135">
    <property type="entry name" value="YdjA-like"/>
    <property type="match status" value="1"/>
</dbReference>
<dbReference type="InterPro" id="IPR029479">
    <property type="entry name" value="Nitroreductase"/>
</dbReference>
<reference evidence="11 12" key="1">
    <citation type="submission" date="2019-02" db="EMBL/GenBank/DDBJ databases">
        <title>Prokaryotic population dynamics and viral predation in marine succession experiment using metagenomics: the confinement effect.</title>
        <authorList>
            <person name="Haro-Moreno J.M."/>
            <person name="Rodriguez-Valera F."/>
            <person name="Lopez-Perez M."/>
        </authorList>
    </citation>
    <scope>NUCLEOTIDE SEQUENCE [LARGE SCALE GENOMIC DNA]</scope>
    <source>
        <strain evidence="11">MED-G170</strain>
    </source>
</reference>
<dbReference type="Gene3D" id="3.40.109.10">
    <property type="entry name" value="NADH Oxidase"/>
    <property type="match status" value="1"/>
</dbReference>
<evidence type="ECO:0000256" key="5">
    <source>
        <dbReference type="ARBA" id="ARBA00023002"/>
    </source>
</evidence>
<keyword evidence="5 7" id="KW-0560">Oxidoreductase</keyword>
<keyword evidence="2 7" id="KW-0285">Flavoprotein</keyword>
<dbReference type="InterPro" id="IPR026021">
    <property type="entry name" value="YdjA-like"/>
</dbReference>
<comment type="caution">
    <text evidence="11">The sequence shown here is derived from an EMBL/GenBank/DDBJ whole genome shotgun (WGS) entry which is preliminary data.</text>
</comment>
<dbReference type="EC" id="1.-.-.-" evidence="7"/>
<dbReference type="PANTHER" id="PTHR43821:SF1">
    <property type="entry name" value="NAD(P)H NITROREDUCTASE YDJA-RELATED"/>
    <property type="match status" value="1"/>
</dbReference>
<dbReference type="InterPro" id="IPR000415">
    <property type="entry name" value="Nitroreductase-like"/>
</dbReference>
<keyword evidence="6 7" id="KW-0520">NAD</keyword>
<evidence type="ECO:0000313" key="11">
    <source>
        <dbReference type="EMBL" id="RZO19269.1"/>
    </source>
</evidence>
<proteinExistence type="inferred from homology"/>
<keyword evidence="4 7" id="KW-0521">NADP</keyword>
<evidence type="ECO:0000256" key="3">
    <source>
        <dbReference type="ARBA" id="ARBA00022643"/>
    </source>
</evidence>
<organism evidence="11 12">
    <name type="scientific">SAR92 clade bacterium</name>
    <dbReference type="NCBI Taxonomy" id="2315479"/>
    <lineage>
        <taxon>Bacteria</taxon>
        <taxon>Pseudomonadati</taxon>
        <taxon>Pseudomonadota</taxon>
        <taxon>Gammaproteobacteria</taxon>
        <taxon>Cellvibrionales</taxon>
        <taxon>Porticoccaceae</taxon>
        <taxon>SAR92 clade</taxon>
    </lineage>
</organism>
<evidence type="ECO:0000256" key="2">
    <source>
        <dbReference type="ARBA" id="ARBA00022630"/>
    </source>
</evidence>
<name>A0A520MDI5_9GAMM</name>
<dbReference type="InterPro" id="IPR052530">
    <property type="entry name" value="NAD(P)H_nitroreductase"/>
</dbReference>
<accession>A0A520MDI5</accession>
<dbReference type="Proteomes" id="UP000315889">
    <property type="component" value="Unassembled WGS sequence"/>
</dbReference>
<protein>
    <recommendedName>
        <fullName evidence="7">Putative NAD(P)H nitroreductase</fullName>
        <ecNumber evidence="7">1.-.-.-</ecNumber>
    </recommendedName>
</protein>
<evidence type="ECO:0000256" key="9">
    <source>
        <dbReference type="SAM" id="MobiDB-lite"/>
    </source>
</evidence>
<feature type="binding site" description="in other chain" evidence="8">
    <location>
        <begin position="18"/>
        <end position="20"/>
    </location>
    <ligand>
        <name>FMN</name>
        <dbReference type="ChEBI" id="CHEBI:58210"/>
        <note>ligand shared between dimeric partners</note>
    </ligand>
</feature>
<comment type="cofactor">
    <cofactor evidence="8">
        <name>FMN</name>
        <dbReference type="ChEBI" id="CHEBI:58210"/>
    </cofactor>
    <text evidence="8">Binds 1 FMN per subunit.</text>
</comment>
<feature type="region of interest" description="Disordered" evidence="9">
    <location>
        <begin position="1"/>
        <end position="28"/>
    </location>
</feature>
<evidence type="ECO:0000313" key="12">
    <source>
        <dbReference type="Proteomes" id="UP000315889"/>
    </source>
</evidence>
<comment type="similarity">
    <text evidence="1 7">Belongs to the nitroreductase family.</text>
</comment>
<evidence type="ECO:0000259" key="10">
    <source>
        <dbReference type="Pfam" id="PF00881"/>
    </source>
</evidence>
<feature type="binding site" description="in other chain" evidence="8">
    <location>
        <begin position="141"/>
        <end position="143"/>
    </location>
    <ligand>
        <name>FMN</name>
        <dbReference type="ChEBI" id="CHEBI:58210"/>
        <note>ligand shared between dimeric partners</note>
    </ligand>
</feature>
<dbReference type="Pfam" id="PF00881">
    <property type="entry name" value="Nitroreductase"/>
    <property type="match status" value="1"/>
</dbReference>
<keyword evidence="3 7" id="KW-0288">FMN</keyword>
<dbReference type="GO" id="GO:0016491">
    <property type="term" value="F:oxidoreductase activity"/>
    <property type="evidence" value="ECO:0007669"/>
    <property type="project" value="UniProtKB-UniRule"/>
</dbReference>
<gene>
    <name evidence="11" type="ORF">EVB03_08295</name>
</gene>
<dbReference type="PIRSF" id="PIRSF000232">
    <property type="entry name" value="YdjA"/>
    <property type="match status" value="1"/>
</dbReference>
<evidence type="ECO:0000256" key="7">
    <source>
        <dbReference type="PIRNR" id="PIRNR000232"/>
    </source>
</evidence>
<dbReference type="PANTHER" id="PTHR43821">
    <property type="entry name" value="NAD(P)H NITROREDUCTASE YDJA-RELATED"/>
    <property type="match status" value="1"/>
</dbReference>
<evidence type="ECO:0000256" key="1">
    <source>
        <dbReference type="ARBA" id="ARBA00007118"/>
    </source>
</evidence>
<evidence type="ECO:0000256" key="6">
    <source>
        <dbReference type="ARBA" id="ARBA00023027"/>
    </source>
</evidence>
<dbReference type="AlphaFoldDB" id="A0A520MDI5"/>
<feature type="binding site" evidence="8">
    <location>
        <position position="43"/>
    </location>
    <ligand>
        <name>FMN</name>
        <dbReference type="ChEBI" id="CHEBI:58210"/>
        <note>ligand shared between dimeric partners</note>
    </ligand>
</feature>
<dbReference type="EMBL" id="SHBP01000014">
    <property type="protein sequence ID" value="RZO19269.1"/>
    <property type="molecule type" value="Genomic_DNA"/>
</dbReference>
<dbReference type="SUPFAM" id="SSF55469">
    <property type="entry name" value="FMN-dependent nitroreductase-like"/>
    <property type="match status" value="1"/>
</dbReference>
<evidence type="ECO:0000256" key="4">
    <source>
        <dbReference type="ARBA" id="ARBA00022857"/>
    </source>
</evidence>
<feature type="domain" description="Nitroreductase" evidence="10">
    <location>
        <begin position="17"/>
        <end position="171"/>
    </location>
</feature>